<accession>A0ACC0P582</accession>
<comment type="caution">
    <text evidence="1">The sequence shown here is derived from an EMBL/GenBank/DDBJ whole genome shotgun (WGS) entry which is preliminary data.</text>
</comment>
<name>A0ACC0P582_RHOML</name>
<dbReference type="Proteomes" id="UP001062846">
    <property type="component" value="Chromosome 4"/>
</dbReference>
<evidence type="ECO:0000313" key="2">
    <source>
        <dbReference type="Proteomes" id="UP001062846"/>
    </source>
</evidence>
<keyword evidence="2" id="KW-1185">Reference proteome</keyword>
<sequence>MAEHGDGSGGEVVQMQDEGASMESTIEDQTAEVEAADTCALATGGDDGEQNQQQEVGGGDVHRAIEREPHGMEEAGAMGSIAEPVGSGTMAEGPPVIGGSSGDIGGSGTVGDDLGPIGSPPRDPMRGKWAIVEGEETAEVPVTYREDDVLFRPAVMAATSSSHVPITKYDVTEHLPDEALAKLLEDNP</sequence>
<evidence type="ECO:0000313" key="1">
    <source>
        <dbReference type="EMBL" id="KAI8559872.1"/>
    </source>
</evidence>
<reference evidence="1" key="1">
    <citation type="submission" date="2022-02" db="EMBL/GenBank/DDBJ databases">
        <title>Plant Genome Project.</title>
        <authorList>
            <person name="Zhang R.-G."/>
        </authorList>
    </citation>
    <scope>NUCLEOTIDE SEQUENCE</scope>
    <source>
        <strain evidence="1">AT1</strain>
    </source>
</reference>
<dbReference type="EMBL" id="CM046391">
    <property type="protein sequence ID" value="KAI8559872.1"/>
    <property type="molecule type" value="Genomic_DNA"/>
</dbReference>
<proteinExistence type="predicted"/>
<protein>
    <submittedName>
        <fullName evidence="1">Uncharacterized protein</fullName>
    </submittedName>
</protein>
<organism evidence="1 2">
    <name type="scientific">Rhododendron molle</name>
    <name type="common">Chinese azalea</name>
    <name type="synonym">Azalea mollis</name>
    <dbReference type="NCBI Taxonomy" id="49168"/>
    <lineage>
        <taxon>Eukaryota</taxon>
        <taxon>Viridiplantae</taxon>
        <taxon>Streptophyta</taxon>
        <taxon>Embryophyta</taxon>
        <taxon>Tracheophyta</taxon>
        <taxon>Spermatophyta</taxon>
        <taxon>Magnoliopsida</taxon>
        <taxon>eudicotyledons</taxon>
        <taxon>Gunneridae</taxon>
        <taxon>Pentapetalae</taxon>
        <taxon>asterids</taxon>
        <taxon>Ericales</taxon>
        <taxon>Ericaceae</taxon>
        <taxon>Ericoideae</taxon>
        <taxon>Rhodoreae</taxon>
        <taxon>Rhododendron</taxon>
    </lineage>
</organism>
<gene>
    <name evidence="1" type="ORF">RHMOL_Rhmol04G0209200</name>
</gene>